<keyword evidence="2" id="KW-0963">Cytoplasm</keyword>
<evidence type="ECO:0000256" key="1">
    <source>
        <dbReference type="ARBA" id="ARBA00004430"/>
    </source>
</evidence>
<dbReference type="AlphaFoldDB" id="I7MEL3"/>
<evidence type="ECO:0000256" key="5">
    <source>
        <dbReference type="ARBA" id="ARBA00023004"/>
    </source>
</evidence>
<reference evidence="12" key="1">
    <citation type="journal article" date="2006" name="PLoS Biol.">
        <title>Macronuclear genome sequence of the ciliate Tetrahymena thermophila, a model eukaryote.</title>
        <authorList>
            <person name="Eisen J.A."/>
            <person name="Coyne R.S."/>
            <person name="Wu M."/>
            <person name="Wu D."/>
            <person name="Thiagarajan M."/>
            <person name="Wortman J.R."/>
            <person name="Badger J.H."/>
            <person name="Ren Q."/>
            <person name="Amedeo P."/>
            <person name="Jones K.M."/>
            <person name="Tallon L.J."/>
            <person name="Delcher A.L."/>
            <person name="Salzberg S.L."/>
            <person name="Silva J.C."/>
            <person name="Haas B.J."/>
            <person name="Majoros W.H."/>
            <person name="Farzad M."/>
            <person name="Carlton J.M."/>
            <person name="Smith R.K. Jr."/>
            <person name="Garg J."/>
            <person name="Pearlman R.E."/>
            <person name="Karrer K.M."/>
            <person name="Sun L."/>
            <person name="Manning G."/>
            <person name="Elde N.C."/>
            <person name="Turkewitz A.P."/>
            <person name="Asai D.J."/>
            <person name="Wilkes D.E."/>
            <person name="Wang Y."/>
            <person name="Cai H."/>
            <person name="Collins K."/>
            <person name="Stewart B.A."/>
            <person name="Lee S.R."/>
            <person name="Wilamowska K."/>
            <person name="Weinberg Z."/>
            <person name="Ruzzo W.L."/>
            <person name="Wloga D."/>
            <person name="Gaertig J."/>
            <person name="Frankel J."/>
            <person name="Tsao C.-C."/>
            <person name="Gorovsky M.A."/>
            <person name="Keeling P.J."/>
            <person name="Waller R.F."/>
            <person name="Patron N.J."/>
            <person name="Cherry J.M."/>
            <person name="Stover N.A."/>
            <person name="Krieger C.J."/>
            <person name="del Toro C."/>
            <person name="Ryder H.F."/>
            <person name="Williamson S.C."/>
            <person name="Barbeau R.A."/>
            <person name="Hamilton E.P."/>
            <person name="Orias E."/>
        </authorList>
    </citation>
    <scope>NUCLEOTIDE SEQUENCE [LARGE SCALE GENOMIC DNA]</scope>
    <source>
        <strain evidence="12">SB210</strain>
    </source>
</reference>
<evidence type="ECO:0000256" key="4">
    <source>
        <dbReference type="ARBA" id="ARBA00022723"/>
    </source>
</evidence>
<dbReference type="PANTHER" id="PTHR21281">
    <property type="entry name" value="CYTOCHROME B5 DOMAIN-CONTAINING PROTEIN 1"/>
    <property type="match status" value="1"/>
</dbReference>
<dbReference type="RefSeq" id="XP_001017378.2">
    <property type="nucleotide sequence ID" value="XM_001017378.2"/>
</dbReference>
<keyword evidence="7" id="KW-0966">Cell projection</keyword>
<dbReference type="GO" id="GO:0005930">
    <property type="term" value="C:axoneme"/>
    <property type="evidence" value="ECO:0007669"/>
    <property type="project" value="UniProtKB-SubCell"/>
</dbReference>
<protein>
    <recommendedName>
        <fullName evidence="8">Cytochrome b5 domain-containing protein 1</fullName>
    </recommendedName>
</protein>
<dbReference type="Pfam" id="PF00173">
    <property type="entry name" value="Cyt-b5"/>
    <property type="match status" value="1"/>
</dbReference>
<dbReference type="GeneID" id="7832498"/>
<proteinExistence type="predicted"/>
<dbReference type="STRING" id="312017.I7MEL3"/>
<keyword evidence="5" id="KW-0408">Iron</keyword>
<sequence>MSSNEKTNKQFLPKPYTQKRYYTIEDLKVHNQANDCWLTFFNQVYDITPLIQQNINSPLTRPLIEAAGTDITYWFDPKNKEPRRMIDVNTGLEKFYCPKGEYLHIPPLGPETNFDLQEVQTPWWRNSLYFIGRLTVRSVKIKIINMLTEHSDIIEVPCEETINEILERYKEINKHAASYTWKRLGRPLDMELNLEENNIIDQTEEFERLGVPEKDWYWPVIHLYFDDDLTVA</sequence>
<keyword evidence="4" id="KW-0479">Metal-binding</keyword>
<feature type="domain" description="Cytochrome b5 heme-binding" evidence="10">
    <location>
        <begin position="19"/>
        <end position="75"/>
    </location>
</feature>
<dbReference type="PANTHER" id="PTHR21281:SF0">
    <property type="entry name" value="CYTOCHROME B5 DOMAIN-CONTAINING PROTEIN 1"/>
    <property type="match status" value="1"/>
</dbReference>
<evidence type="ECO:0000313" key="12">
    <source>
        <dbReference type="Proteomes" id="UP000009168"/>
    </source>
</evidence>
<dbReference type="InterPro" id="IPR001199">
    <property type="entry name" value="Cyt_B5-like_heme/steroid-bd"/>
</dbReference>
<organism evidence="11 12">
    <name type="scientific">Tetrahymena thermophila (strain SB210)</name>
    <dbReference type="NCBI Taxonomy" id="312017"/>
    <lineage>
        <taxon>Eukaryota</taxon>
        <taxon>Sar</taxon>
        <taxon>Alveolata</taxon>
        <taxon>Ciliophora</taxon>
        <taxon>Intramacronucleata</taxon>
        <taxon>Oligohymenophorea</taxon>
        <taxon>Hymenostomatida</taxon>
        <taxon>Tetrahymenina</taxon>
        <taxon>Tetrahymenidae</taxon>
        <taxon>Tetrahymena</taxon>
    </lineage>
</organism>
<dbReference type="KEGG" id="tet:TTHERM_00476710"/>
<keyword evidence="3" id="KW-0349">Heme</keyword>
<accession>I7MEL3</accession>
<dbReference type="OrthoDB" id="260091at2759"/>
<dbReference type="InterPro" id="IPR036400">
    <property type="entry name" value="Cyt_B5-like_heme/steroid_sf"/>
</dbReference>
<comment type="subcellular location">
    <subcellularLocation>
        <location evidence="1">Cytoplasm</location>
        <location evidence="1">Cytoskeleton</location>
        <location evidence="1">Cilium axoneme</location>
    </subcellularLocation>
</comment>
<comment type="function">
    <text evidence="9">Radial spoke stalk protein that binds heme under oxidizing conditions. Required for the coordinated beating of multiple cilia maybe by functioning in a redox signaling pathway.</text>
</comment>
<evidence type="ECO:0000256" key="7">
    <source>
        <dbReference type="ARBA" id="ARBA00023273"/>
    </source>
</evidence>
<dbReference type="EMBL" id="GG662667">
    <property type="protein sequence ID" value="EAR97133.2"/>
    <property type="molecule type" value="Genomic_DNA"/>
</dbReference>
<evidence type="ECO:0000256" key="8">
    <source>
        <dbReference type="ARBA" id="ARBA00040649"/>
    </source>
</evidence>
<keyword evidence="12" id="KW-1185">Reference proteome</keyword>
<evidence type="ECO:0000313" key="11">
    <source>
        <dbReference type="EMBL" id="EAR97133.2"/>
    </source>
</evidence>
<dbReference type="InParanoid" id="I7MEL3"/>
<dbReference type="SUPFAM" id="SSF55856">
    <property type="entry name" value="Cytochrome b5-like heme/steroid binding domain"/>
    <property type="match status" value="1"/>
</dbReference>
<name>I7MEL3_TETTS</name>
<evidence type="ECO:0000256" key="6">
    <source>
        <dbReference type="ARBA" id="ARBA00023212"/>
    </source>
</evidence>
<dbReference type="Proteomes" id="UP000009168">
    <property type="component" value="Unassembled WGS sequence"/>
</dbReference>
<dbReference type="GO" id="GO:0046872">
    <property type="term" value="F:metal ion binding"/>
    <property type="evidence" value="ECO:0007669"/>
    <property type="project" value="UniProtKB-KW"/>
</dbReference>
<evidence type="ECO:0000256" key="2">
    <source>
        <dbReference type="ARBA" id="ARBA00022490"/>
    </source>
</evidence>
<dbReference type="SMART" id="SM01117">
    <property type="entry name" value="Cyt-b5"/>
    <property type="match status" value="1"/>
</dbReference>
<dbReference type="InterPro" id="IPR052320">
    <property type="entry name" value="Cytochrome_b5_domain"/>
</dbReference>
<evidence type="ECO:0000256" key="9">
    <source>
        <dbReference type="ARBA" id="ARBA00046139"/>
    </source>
</evidence>
<evidence type="ECO:0000259" key="10">
    <source>
        <dbReference type="PROSITE" id="PS50255"/>
    </source>
</evidence>
<evidence type="ECO:0000256" key="3">
    <source>
        <dbReference type="ARBA" id="ARBA00022617"/>
    </source>
</evidence>
<gene>
    <name evidence="11" type="ORF">TTHERM_00476710</name>
</gene>
<dbReference type="PROSITE" id="PS50255">
    <property type="entry name" value="CYTOCHROME_B5_2"/>
    <property type="match status" value="1"/>
</dbReference>
<dbReference type="Gene3D" id="3.10.120.10">
    <property type="entry name" value="Cytochrome b5-like heme/steroid binding domain"/>
    <property type="match status" value="1"/>
</dbReference>
<keyword evidence="6" id="KW-0206">Cytoskeleton</keyword>